<evidence type="ECO:0000256" key="7">
    <source>
        <dbReference type="ARBA" id="ARBA00022786"/>
    </source>
</evidence>
<comment type="subcellular location">
    <subcellularLocation>
        <location evidence="2">Membrane</location>
        <topology evidence="2">Multi-pass membrane protein</topology>
    </subcellularLocation>
</comment>
<dbReference type="GO" id="GO:0036503">
    <property type="term" value="P:ERAD pathway"/>
    <property type="evidence" value="ECO:0007669"/>
    <property type="project" value="TreeGrafter"/>
</dbReference>
<dbReference type="Proteomes" id="UP000031516">
    <property type="component" value="Unassembled WGS sequence"/>
</dbReference>
<feature type="transmembrane region" description="Helical" evidence="10">
    <location>
        <begin position="124"/>
        <end position="144"/>
    </location>
</feature>
<evidence type="ECO:0000256" key="8">
    <source>
        <dbReference type="ARBA" id="ARBA00022989"/>
    </source>
</evidence>
<evidence type="ECO:0000256" key="4">
    <source>
        <dbReference type="ARBA" id="ARBA00012483"/>
    </source>
</evidence>
<comment type="caution">
    <text evidence="11">The sequence shown here is derived from an EMBL/GenBank/DDBJ whole genome shotgun (WGS) entry which is preliminary data.</text>
</comment>
<dbReference type="AlphaFoldDB" id="A0A0A8LCD7"/>
<keyword evidence="7" id="KW-0833">Ubl conjugation pathway</keyword>
<feature type="transmembrane region" description="Helical" evidence="10">
    <location>
        <begin position="800"/>
        <end position="821"/>
    </location>
</feature>
<evidence type="ECO:0000313" key="11">
    <source>
        <dbReference type="EMBL" id="CDO96596.1"/>
    </source>
</evidence>
<proteinExistence type="predicted"/>
<evidence type="ECO:0000256" key="3">
    <source>
        <dbReference type="ARBA" id="ARBA00004906"/>
    </source>
</evidence>
<organism evidence="11 12">
    <name type="scientific">Kluyveromyces dobzhanskii CBS 2104</name>
    <dbReference type="NCBI Taxonomy" id="1427455"/>
    <lineage>
        <taxon>Eukaryota</taxon>
        <taxon>Fungi</taxon>
        <taxon>Dikarya</taxon>
        <taxon>Ascomycota</taxon>
        <taxon>Saccharomycotina</taxon>
        <taxon>Saccharomycetes</taxon>
        <taxon>Saccharomycetales</taxon>
        <taxon>Saccharomycetaceae</taxon>
        <taxon>Kluyveromyces</taxon>
    </lineage>
</organism>
<feature type="transmembrane region" description="Helical" evidence="10">
    <location>
        <begin position="64"/>
        <end position="86"/>
    </location>
</feature>
<dbReference type="PANTHER" id="PTHR13145:SF0">
    <property type="entry name" value="E3 UBIQUITIN-PROTEIN LIGASE MARCHF6"/>
    <property type="match status" value="1"/>
</dbReference>
<feature type="transmembrane region" description="Helical" evidence="10">
    <location>
        <begin position="365"/>
        <end position="384"/>
    </location>
</feature>
<dbReference type="EMBL" id="CCBQ010000047">
    <property type="protein sequence ID" value="CDO96596.1"/>
    <property type="molecule type" value="Genomic_DNA"/>
</dbReference>
<evidence type="ECO:0000256" key="5">
    <source>
        <dbReference type="ARBA" id="ARBA00022679"/>
    </source>
</evidence>
<feature type="transmembrane region" description="Helical" evidence="10">
    <location>
        <begin position="164"/>
        <end position="184"/>
    </location>
</feature>
<comment type="catalytic activity">
    <reaction evidence="1">
        <text>S-ubiquitinyl-[E2 ubiquitin-conjugating enzyme]-L-cysteine + [acceptor protein]-L-lysine = [E2 ubiquitin-conjugating enzyme]-L-cysteine + N(6)-ubiquitinyl-[acceptor protein]-L-lysine.</text>
        <dbReference type="EC" id="2.3.2.27"/>
    </reaction>
</comment>
<dbReference type="EC" id="2.3.2.27" evidence="4"/>
<dbReference type="OrthoDB" id="1108038at2759"/>
<keyword evidence="5" id="KW-0808">Transferase</keyword>
<evidence type="ECO:0000256" key="2">
    <source>
        <dbReference type="ARBA" id="ARBA00004141"/>
    </source>
</evidence>
<comment type="pathway">
    <text evidence="3">Protein modification; protein ubiquitination.</text>
</comment>
<evidence type="ECO:0000256" key="10">
    <source>
        <dbReference type="SAM" id="Phobius"/>
    </source>
</evidence>
<dbReference type="GO" id="GO:0005789">
    <property type="term" value="C:endoplasmic reticulum membrane"/>
    <property type="evidence" value="ECO:0007669"/>
    <property type="project" value="TreeGrafter"/>
</dbReference>
<feature type="transmembrane region" description="Helical" evidence="10">
    <location>
        <begin position="864"/>
        <end position="884"/>
    </location>
</feature>
<keyword evidence="9 10" id="KW-0472">Membrane</keyword>
<dbReference type="PANTHER" id="PTHR13145">
    <property type="entry name" value="SSM4 PROTEIN"/>
    <property type="match status" value="1"/>
</dbReference>
<keyword evidence="6 10" id="KW-0812">Transmembrane</keyword>
<feature type="transmembrane region" description="Helical" evidence="10">
    <location>
        <begin position="205"/>
        <end position="238"/>
    </location>
</feature>
<feature type="transmembrane region" description="Helical" evidence="10">
    <location>
        <begin position="258"/>
        <end position="279"/>
    </location>
</feature>
<sequence length="911" mass="104604">MERHFAQRRLDAQLDAQLGRRDHVEEEGEEGGINPQPAVILDNQDGQPTAILNLNLDYKYLPSYISIVFSVIGGYLFVSYALATVIGYLLNFIYFRLITIMLNGIKILATFLRIPYYNQKVTKMWYAAFVIENWIYQSILTPIISNYYDYLHGTAKHTMLVRMIAPVSTYTTFIVLCCSIPEILSRGHSKKFPLKSSIKRTIFKFSYIIKCTLKVLGLFTLELAGFPILAGFLIDVSLISPMLLPQNHLTFVPHFCSFWPPMAFITYWAIGTVYMYHFAQYVGMVRQYIIRPGVLFFIRSPDDPNIKLLQDSLIYPMKLQLSRLALSMAIYTAFILVGFGFHTRLLFPYILRSELLPMKHGLSTLLKANSMFSIAVIAGTYIILSKNRVIDTYVRQYWVFVFNICSRKIRLSSFILGKDAPTERGRVVYRNFYHKWFNSNKARLSNMTLYSHPKSLDETAALFRNTPDVHAYFVPDGTMMRVPASDIISKKYAQLLFVSVTKDDKLLKPLDIQKIKERQRRNAGEFGYLEKQPTEFDEYKVVYVPPHFTTTYSLLIVFIWIFASLLFTVILLISNFAGLPLILVLQLLLNSLIPAVMDCKVELYHSVKPLNLLAVCSGMVLLSVALSSYHAHVLENIHLNERIIEVDVNNVGDVLDAAGNVGNEQNENVEMNGQEVEEIIEDDIWPTLKVFISTIYPVFIFYVMPFIFKLNVNYHYVFLFTYLKSFYWDGIVLENMNSDVSFIPSISALASRTPQFGISAYSLILGAITWQLATVIYVTVQCALKKDKTLGSRKLIMKSVDASFLFLVAMIALPLSLQYILSVIEYLLHKQSYTSAWAPFIYFMLVQPFNSADHHLMSVCQKMFYHIDFLTFCFAFILVNSILAKMMYESLSQSVRDEVYARGTIVKNFEE</sequence>
<evidence type="ECO:0000256" key="6">
    <source>
        <dbReference type="ARBA" id="ARBA00022692"/>
    </source>
</evidence>
<name>A0A0A8LCD7_9SACH</name>
<evidence type="ECO:0000256" key="1">
    <source>
        <dbReference type="ARBA" id="ARBA00000900"/>
    </source>
</evidence>
<protein>
    <recommendedName>
        <fullName evidence="4">RING-type E3 ubiquitin transferase</fullName>
        <ecNumber evidence="4">2.3.2.27</ecNumber>
    </recommendedName>
</protein>
<keyword evidence="8 10" id="KW-1133">Transmembrane helix</keyword>
<gene>
    <name evidence="11" type="ORF">KLDO_g4793</name>
</gene>
<accession>A0A0A8LCD7</accession>
<dbReference type="GO" id="GO:0061630">
    <property type="term" value="F:ubiquitin protein ligase activity"/>
    <property type="evidence" value="ECO:0007669"/>
    <property type="project" value="UniProtKB-EC"/>
</dbReference>
<feature type="transmembrane region" description="Helical" evidence="10">
    <location>
        <begin position="324"/>
        <end position="345"/>
    </location>
</feature>
<feature type="transmembrane region" description="Helical" evidence="10">
    <location>
        <begin position="552"/>
        <end position="573"/>
    </location>
</feature>
<evidence type="ECO:0000313" key="12">
    <source>
        <dbReference type="Proteomes" id="UP000031516"/>
    </source>
</evidence>
<keyword evidence="12" id="KW-1185">Reference proteome</keyword>
<feature type="transmembrane region" description="Helical" evidence="10">
    <location>
        <begin position="92"/>
        <end position="112"/>
    </location>
</feature>
<feature type="transmembrane region" description="Helical" evidence="10">
    <location>
        <begin position="758"/>
        <end position="780"/>
    </location>
</feature>
<evidence type="ECO:0000256" key="9">
    <source>
        <dbReference type="ARBA" id="ARBA00023136"/>
    </source>
</evidence>
<reference evidence="11 12" key="1">
    <citation type="submission" date="2014-03" db="EMBL/GenBank/DDBJ databases">
        <title>The genome of Kluyveromyces dobzhanskii.</title>
        <authorList>
            <person name="Nystedt B."/>
            <person name="Astrom S."/>
        </authorList>
    </citation>
    <scope>NUCLEOTIDE SEQUENCE [LARGE SCALE GENOMIC DNA]</scope>
    <source>
        <strain evidence="11 12">CBS 2104</strain>
    </source>
</reference>